<keyword evidence="10 13" id="KW-0472">Membrane</keyword>
<feature type="transmembrane region" description="Helical" evidence="13">
    <location>
        <begin position="196"/>
        <end position="216"/>
    </location>
</feature>
<gene>
    <name evidence="14" type="ORF">PhCBS80983_g00203</name>
</gene>
<keyword evidence="9" id="KW-0350">Heme biosynthesis</keyword>
<dbReference type="Proteomes" id="UP000318582">
    <property type="component" value="Unassembled WGS sequence"/>
</dbReference>
<evidence type="ECO:0000313" key="14">
    <source>
        <dbReference type="EMBL" id="TPX62932.1"/>
    </source>
</evidence>
<reference evidence="14 15" key="1">
    <citation type="journal article" date="2019" name="Sci. Rep.">
        <title>Comparative genomics of chytrid fungi reveal insights into the obligate biotrophic and pathogenic lifestyle of Synchytrium endobioticum.</title>
        <authorList>
            <person name="van de Vossenberg B.T.L.H."/>
            <person name="Warris S."/>
            <person name="Nguyen H.D.T."/>
            <person name="van Gent-Pelzer M.P.E."/>
            <person name="Joly D.L."/>
            <person name="van de Geest H.C."/>
            <person name="Bonants P.J.M."/>
            <person name="Smith D.S."/>
            <person name="Levesque C.A."/>
            <person name="van der Lee T.A.J."/>
        </authorList>
    </citation>
    <scope>NUCLEOTIDE SEQUENCE [LARGE SCALE GENOMIC DNA]</scope>
    <source>
        <strain evidence="14 15">CBS 809.83</strain>
    </source>
</reference>
<feature type="compositionally biased region" description="Low complexity" evidence="12">
    <location>
        <begin position="132"/>
        <end position="143"/>
    </location>
</feature>
<feature type="transmembrane region" description="Helical" evidence="13">
    <location>
        <begin position="416"/>
        <end position="434"/>
    </location>
</feature>
<name>A0A507EGN6_9FUNG</name>
<evidence type="ECO:0000256" key="1">
    <source>
        <dbReference type="ARBA" id="ARBA00004225"/>
    </source>
</evidence>
<feature type="region of interest" description="Disordered" evidence="12">
    <location>
        <begin position="91"/>
        <end position="151"/>
    </location>
</feature>
<comment type="subcellular location">
    <subcellularLocation>
        <location evidence="1">Mitochondrion membrane</location>
        <topology evidence="1">Multi-pass membrane protein</topology>
    </subcellularLocation>
</comment>
<feature type="transmembrane region" description="Helical" evidence="13">
    <location>
        <begin position="171"/>
        <end position="190"/>
    </location>
</feature>
<dbReference type="FunFam" id="1.10.357.140:FF:000004">
    <property type="entry name" value="Protoheme IX farnesyltransferase, mitochondrial"/>
    <property type="match status" value="1"/>
</dbReference>
<evidence type="ECO:0000256" key="4">
    <source>
        <dbReference type="ARBA" id="ARBA00022679"/>
    </source>
</evidence>
<dbReference type="AlphaFoldDB" id="A0A507EGN6"/>
<dbReference type="CDD" id="cd13957">
    <property type="entry name" value="PT_UbiA_Cox10"/>
    <property type="match status" value="1"/>
</dbReference>
<dbReference type="HAMAP" id="MF_00154">
    <property type="entry name" value="CyoE_CtaB"/>
    <property type="match status" value="1"/>
</dbReference>
<feature type="transmembrane region" description="Helical" evidence="13">
    <location>
        <begin position="368"/>
        <end position="388"/>
    </location>
</feature>
<evidence type="ECO:0000256" key="10">
    <source>
        <dbReference type="ARBA" id="ARBA00023136"/>
    </source>
</evidence>
<keyword evidence="6" id="KW-0809">Transit peptide</keyword>
<dbReference type="Pfam" id="PF01040">
    <property type="entry name" value="UbiA"/>
    <property type="match status" value="1"/>
</dbReference>
<keyword evidence="4" id="KW-0808">Transferase</keyword>
<keyword evidence="8" id="KW-0496">Mitochondrion</keyword>
<evidence type="ECO:0000256" key="12">
    <source>
        <dbReference type="SAM" id="MobiDB-lite"/>
    </source>
</evidence>
<accession>A0A507EGN6</accession>
<feature type="transmembrane region" description="Helical" evidence="13">
    <location>
        <begin position="264"/>
        <end position="283"/>
    </location>
</feature>
<organism evidence="14 15">
    <name type="scientific">Powellomyces hirtus</name>
    <dbReference type="NCBI Taxonomy" id="109895"/>
    <lineage>
        <taxon>Eukaryota</taxon>
        <taxon>Fungi</taxon>
        <taxon>Fungi incertae sedis</taxon>
        <taxon>Chytridiomycota</taxon>
        <taxon>Chytridiomycota incertae sedis</taxon>
        <taxon>Chytridiomycetes</taxon>
        <taxon>Spizellomycetales</taxon>
        <taxon>Powellomycetaceae</taxon>
        <taxon>Powellomyces</taxon>
    </lineage>
</organism>
<dbReference type="Gene3D" id="1.10.357.140">
    <property type="entry name" value="UbiA prenyltransferase"/>
    <property type="match status" value="1"/>
</dbReference>
<evidence type="ECO:0000313" key="15">
    <source>
        <dbReference type="Proteomes" id="UP000318582"/>
    </source>
</evidence>
<feature type="transmembrane region" description="Helical" evidence="13">
    <location>
        <begin position="237"/>
        <end position="258"/>
    </location>
</feature>
<evidence type="ECO:0000256" key="5">
    <source>
        <dbReference type="ARBA" id="ARBA00022692"/>
    </source>
</evidence>
<dbReference type="GO" id="GO:0031966">
    <property type="term" value="C:mitochondrial membrane"/>
    <property type="evidence" value="ECO:0007669"/>
    <property type="project" value="UniProtKB-SubCell"/>
</dbReference>
<dbReference type="InterPro" id="IPR044878">
    <property type="entry name" value="UbiA_sf"/>
</dbReference>
<evidence type="ECO:0000256" key="6">
    <source>
        <dbReference type="ARBA" id="ARBA00022946"/>
    </source>
</evidence>
<dbReference type="STRING" id="109895.A0A507EGN6"/>
<keyword evidence="7 13" id="KW-1133">Transmembrane helix</keyword>
<evidence type="ECO:0000256" key="9">
    <source>
        <dbReference type="ARBA" id="ARBA00023133"/>
    </source>
</evidence>
<dbReference type="GO" id="GO:0008495">
    <property type="term" value="F:protoheme IX farnesyltransferase activity"/>
    <property type="evidence" value="ECO:0007669"/>
    <property type="project" value="InterPro"/>
</dbReference>
<comment type="similarity">
    <text evidence="2">Belongs to the UbiA prenyltransferase family.</text>
</comment>
<keyword evidence="15" id="KW-1185">Reference proteome</keyword>
<dbReference type="EMBL" id="QEAQ01000001">
    <property type="protein sequence ID" value="TPX62932.1"/>
    <property type="molecule type" value="Genomic_DNA"/>
</dbReference>
<sequence>MLTLICRRQCCCTRGTSAAAAAATVLSASRSFSFKLLRPVPKPPPPRPVASLRIPIRLVRRTATSSISAQSILPLSSSPAAAVAAAPGAVDSLTGPPNPTHTPLNVETFTTSATTSPAPPLTPASPSPPPLSSQSNSSNSSNADDGISDLRWRPAPDYTPSAYLELSKAKLSAFVVLTAMAGYAVAPGALSVSTLLWTTVGTALCSGAANAINQWVEHPYDAQMSRTRNRVLVRHGLSPLHAFGAGVIGGATGVGILAHFVNPLTAFLGATNLILYTCVYTPMKRTSIANTWVGAVVGALPPMMGWAAATGTMDLGGCVMGAILYAWQFPHFNSLAWNLRPDYSKAGYRMMSVTNPALNGRVSLRHSIALFPLAWCLPYIGMTTPWFALDSTIINAYMAVKAYKFWKHPSDKTARTLFFGSLVHLPVLLMLLMIHKNHRGEEDPEGGGVSDAIAKFREWVSM</sequence>
<dbReference type="PANTHER" id="PTHR43448">
    <property type="entry name" value="PROTOHEME IX FARNESYLTRANSFERASE, MITOCHONDRIAL"/>
    <property type="match status" value="1"/>
</dbReference>
<dbReference type="GO" id="GO:0006784">
    <property type="term" value="P:heme A biosynthetic process"/>
    <property type="evidence" value="ECO:0007669"/>
    <property type="project" value="TreeGrafter"/>
</dbReference>
<evidence type="ECO:0000256" key="11">
    <source>
        <dbReference type="ARBA" id="ARBA00030253"/>
    </source>
</evidence>
<keyword evidence="5 13" id="KW-0812">Transmembrane</keyword>
<proteinExistence type="inferred from homology"/>
<feature type="compositionally biased region" description="Pro residues" evidence="12">
    <location>
        <begin position="117"/>
        <end position="131"/>
    </location>
</feature>
<comment type="caution">
    <text evidence="14">The sequence shown here is derived from an EMBL/GenBank/DDBJ whole genome shotgun (WGS) entry which is preliminary data.</text>
</comment>
<dbReference type="NCBIfam" id="TIGR01473">
    <property type="entry name" value="cyoE_ctaB"/>
    <property type="match status" value="1"/>
</dbReference>
<protein>
    <recommendedName>
        <fullName evidence="3">Protoheme IX farnesyltransferase, mitochondrial</fullName>
    </recommendedName>
    <alternativeName>
        <fullName evidence="11">Heme O synthase</fullName>
    </alternativeName>
</protein>
<evidence type="ECO:0000256" key="3">
    <source>
        <dbReference type="ARBA" id="ARBA00016335"/>
    </source>
</evidence>
<dbReference type="InterPro" id="IPR000537">
    <property type="entry name" value="UbiA_prenyltransferase"/>
</dbReference>
<evidence type="ECO:0000256" key="13">
    <source>
        <dbReference type="SAM" id="Phobius"/>
    </source>
</evidence>
<dbReference type="InterPro" id="IPR006369">
    <property type="entry name" value="Protohaem_IX_farnesylTrfase"/>
</dbReference>
<evidence type="ECO:0000256" key="2">
    <source>
        <dbReference type="ARBA" id="ARBA00005985"/>
    </source>
</evidence>
<evidence type="ECO:0000256" key="7">
    <source>
        <dbReference type="ARBA" id="ARBA00022989"/>
    </source>
</evidence>
<evidence type="ECO:0000256" key="8">
    <source>
        <dbReference type="ARBA" id="ARBA00023128"/>
    </source>
</evidence>
<dbReference type="PANTHER" id="PTHR43448:SF2">
    <property type="entry name" value="PROTOHEME IX FARNESYLTRANSFERASE, MITOCHONDRIAL"/>
    <property type="match status" value="1"/>
</dbReference>